<dbReference type="RefSeq" id="WP_137092244.1">
    <property type="nucleotide sequence ID" value="NZ_CP028923.1"/>
</dbReference>
<dbReference type="PRINTS" id="PR00080">
    <property type="entry name" value="SDRFAMILY"/>
</dbReference>
<keyword evidence="5" id="KW-1185">Reference proteome</keyword>
<evidence type="ECO:0000313" key="5">
    <source>
        <dbReference type="Proteomes" id="UP000298616"/>
    </source>
</evidence>
<dbReference type="PANTHER" id="PTHR44169:SF6">
    <property type="entry name" value="NADPH-DEPENDENT 1-ACYLDIHYDROXYACETONE PHOSPHATE REDUCTASE"/>
    <property type="match status" value="1"/>
</dbReference>
<dbReference type="InterPro" id="IPR036291">
    <property type="entry name" value="NAD(P)-bd_dom_sf"/>
</dbReference>
<dbReference type="InterPro" id="IPR002347">
    <property type="entry name" value="SDR_fam"/>
</dbReference>
<evidence type="ECO:0000256" key="3">
    <source>
        <dbReference type="RuleBase" id="RU000363"/>
    </source>
</evidence>
<evidence type="ECO:0000313" key="4">
    <source>
        <dbReference type="EMBL" id="QCK16653.1"/>
    </source>
</evidence>
<sequence length="274" mass="30145">MKNAQTVLITGASSGMGKDMANALIDLGYTVYAAARRIENMTEIGDKGGIPVKMDITNESDIETVIKIIKDNHDGVDILINNAGFGLYGAVEDTSIEEARYQFEVNLFGLASLTRKVLPYMRKNKSGKIINISSMGGKIYTPMGAWYHATKFALEGWSDCLRLELKPFDIDVILIEPGIIKTAFGTTLHDPLLKRSGNSEYSKMATAIAKATKKSYNSEAGSSPRVITNQIIKAINSKRPKTRYVAGAMAKPLIILRRILSDKMFDKIIMSQVK</sequence>
<dbReference type="PANTHER" id="PTHR44169">
    <property type="entry name" value="NADPH-DEPENDENT 1-ACYLDIHYDROXYACETONE PHOSPHATE REDUCTASE"/>
    <property type="match status" value="1"/>
</dbReference>
<keyword evidence="2" id="KW-0560">Oxidoreductase</keyword>
<evidence type="ECO:0000256" key="2">
    <source>
        <dbReference type="ARBA" id="ARBA00023002"/>
    </source>
</evidence>
<dbReference type="GO" id="GO:0016491">
    <property type="term" value="F:oxidoreductase activity"/>
    <property type="evidence" value="ECO:0007669"/>
    <property type="project" value="UniProtKB-KW"/>
</dbReference>
<dbReference type="NCBIfam" id="NF004826">
    <property type="entry name" value="PRK06182.1"/>
    <property type="match status" value="1"/>
</dbReference>
<name>A0A4D7JPF7_9BACT</name>
<reference evidence="4 5" key="1">
    <citation type="submission" date="2018-04" db="EMBL/GenBank/DDBJ databases">
        <title>Complete genome uncultured novel isolate.</title>
        <authorList>
            <person name="Merlino G."/>
        </authorList>
    </citation>
    <scope>NUCLEOTIDE SEQUENCE [LARGE SCALE GENOMIC DNA]</scope>
    <source>
        <strain evidence="5">R1DC9</strain>
    </source>
</reference>
<dbReference type="EMBL" id="CP028923">
    <property type="protein sequence ID" value="QCK16653.1"/>
    <property type="molecule type" value="Genomic_DNA"/>
</dbReference>
<gene>
    <name evidence="4" type="ORF">DCC35_18910</name>
</gene>
<organism evidence="4 5">
    <name type="scientific">Mangrovivirga cuniculi</name>
    <dbReference type="NCBI Taxonomy" id="2715131"/>
    <lineage>
        <taxon>Bacteria</taxon>
        <taxon>Pseudomonadati</taxon>
        <taxon>Bacteroidota</taxon>
        <taxon>Cytophagia</taxon>
        <taxon>Cytophagales</taxon>
        <taxon>Mangrovivirgaceae</taxon>
        <taxon>Mangrovivirga</taxon>
    </lineage>
</organism>
<comment type="similarity">
    <text evidence="1 3">Belongs to the short-chain dehydrogenases/reductases (SDR) family.</text>
</comment>
<evidence type="ECO:0000256" key="1">
    <source>
        <dbReference type="ARBA" id="ARBA00006484"/>
    </source>
</evidence>
<dbReference type="CDD" id="cd05374">
    <property type="entry name" value="17beta-HSD-like_SDR_c"/>
    <property type="match status" value="1"/>
</dbReference>
<dbReference type="KEGG" id="fpf:DCC35_18910"/>
<proteinExistence type="inferred from homology"/>
<dbReference type="Pfam" id="PF00106">
    <property type="entry name" value="adh_short"/>
    <property type="match status" value="1"/>
</dbReference>
<protein>
    <submittedName>
        <fullName evidence="4">Short-chain dehydrogenase/reductase</fullName>
    </submittedName>
</protein>
<dbReference type="PRINTS" id="PR00081">
    <property type="entry name" value="GDHRDH"/>
</dbReference>
<dbReference type="Gene3D" id="3.40.50.720">
    <property type="entry name" value="NAD(P)-binding Rossmann-like Domain"/>
    <property type="match status" value="1"/>
</dbReference>
<accession>A0A4D7JPF7</accession>
<dbReference type="Proteomes" id="UP000298616">
    <property type="component" value="Chromosome"/>
</dbReference>
<dbReference type="AlphaFoldDB" id="A0A4D7JPF7"/>
<dbReference type="OrthoDB" id="9786056at2"/>
<dbReference type="SUPFAM" id="SSF51735">
    <property type="entry name" value="NAD(P)-binding Rossmann-fold domains"/>
    <property type="match status" value="1"/>
</dbReference>